<dbReference type="GO" id="GO:0003677">
    <property type="term" value="F:DNA binding"/>
    <property type="evidence" value="ECO:0007669"/>
    <property type="project" value="UniProtKB-KW"/>
</dbReference>
<dbReference type="AlphaFoldDB" id="A0A1D8K4U7"/>
<evidence type="ECO:0000313" key="5">
    <source>
        <dbReference type="EMBL" id="AOV15981.1"/>
    </source>
</evidence>
<evidence type="ECO:0000313" key="6">
    <source>
        <dbReference type="Proteomes" id="UP000095342"/>
    </source>
</evidence>
<dbReference type="PROSITE" id="PS50987">
    <property type="entry name" value="HTH_ARSR_2"/>
    <property type="match status" value="1"/>
</dbReference>
<dbReference type="EMBL" id="CP017448">
    <property type="protein sequence ID" value="AOV15981.1"/>
    <property type="molecule type" value="Genomic_DNA"/>
</dbReference>
<reference evidence="5 6" key="1">
    <citation type="submission" date="2016-09" db="EMBL/GenBank/DDBJ databases">
        <title>Acidihalobacter prosperus V6 (DSM14174).</title>
        <authorList>
            <person name="Khaleque H.N."/>
            <person name="Ramsay J.P."/>
            <person name="Murphy R.J.T."/>
            <person name="Kaksonen A.H."/>
            <person name="Boxall N.J."/>
            <person name="Watkin E.L.J."/>
        </authorList>
    </citation>
    <scope>NUCLEOTIDE SEQUENCE [LARGE SCALE GENOMIC DNA]</scope>
    <source>
        <strain evidence="5 6">V6</strain>
    </source>
</reference>
<dbReference type="SMART" id="SM00418">
    <property type="entry name" value="HTH_ARSR"/>
    <property type="match status" value="1"/>
</dbReference>
<dbReference type="PANTHER" id="PTHR43132:SF2">
    <property type="entry name" value="ARSENICAL RESISTANCE OPERON REPRESSOR ARSR-RELATED"/>
    <property type="match status" value="1"/>
</dbReference>
<keyword evidence="1" id="KW-0805">Transcription regulation</keyword>
<proteinExistence type="predicted"/>
<evidence type="ECO:0000256" key="3">
    <source>
        <dbReference type="ARBA" id="ARBA00023163"/>
    </source>
</evidence>
<evidence type="ECO:0000256" key="1">
    <source>
        <dbReference type="ARBA" id="ARBA00023015"/>
    </source>
</evidence>
<dbReference type="Proteomes" id="UP000095342">
    <property type="component" value="Chromosome"/>
</dbReference>
<keyword evidence="2" id="KW-0238">DNA-binding</keyword>
<feature type="domain" description="HTH arsR-type" evidence="4">
    <location>
        <begin position="1"/>
        <end position="86"/>
    </location>
</feature>
<dbReference type="Pfam" id="PF12840">
    <property type="entry name" value="HTH_20"/>
    <property type="match status" value="1"/>
</dbReference>
<dbReference type="InterPro" id="IPR036390">
    <property type="entry name" value="WH_DNA-bd_sf"/>
</dbReference>
<dbReference type="PANTHER" id="PTHR43132">
    <property type="entry name" value="ARSENICAL RESISTANCE OPERON REPRESSOR ARSR-RELATED"/>
    <property type="match status" value="1"/>
</dbReference>
<keyword evidence="3" id="KW-0804">Transcription</keyword>
<protein>
    <recommendedName>
        <fullName evidence="4">HTH arsR-type domain-containing protein</fullName>
    </recommendedName>
</protein>
<dbReference type="InterPro" id="IPR051011">
    <property type="entry name" value="Metal_resp_trans_reg"/>
</dbReference>
<keyword evidence="6" id="KW-1185">Reference proteome</keyword>
<dbReference type="PRINTS" id="PR00778">
    <property type="entry name" value="HTHARSR"/>
</dbReference>
<dbReference type="InterPro" id="IPR001845">
    <property type="entry name" value="HTH_ArsR_DNA-bd_dom"/>
</dbReference>
<evidence type="ECO:0000256" key="2">
    <source>
        <dbReference type="ARBA" id="ARBA00023125"/>
    </source>
</evidence>
<dbReference type="GO" id="GO:0003700">
    <property type="term" value="F:DNA-binding transcription factor activity"/>
    <property type="evidence" value="ECO:0007669"/>
    <property type="project" value="InterPro"/>
</dbReference>
<name>A0A1D8K4U7_9GAMM</name>
<dbReference type="InterPro" id="IPR011991">
    <property type="entry name" value="ArsR-like_HTH"/>
</dbReference>
<dbReference type="Gene3D" id="1.10.10.10">
    <property type="entry name" value="Winged helix-like DNA-binding domain superfamily/Winged helix DNA-binding domain"/>
    <property type="match status" value="1"/>
</dbReference>
<dbReference type="NCBIfam" id="NF033788">
    <property type="entry name" value="HTH_metalloreg"/>
    <property type="match status" value="1"/>
</dbReference>
<sequence length="86" mass="9664">MSRALKSLAHPLRLALLDTLGDKEMSTKELQQQVGSTQQNVLQHLGILHDGGWVARRRIGPSYIYRANTTGTTEVYELIKDIIYPS</sequence>
<gene>
    <name evidence="5" type="ORF">BJI67_01820</name>
</gene>
<accession>A0A1D8K4U7</accession>
<dbReference type="InterPro" id="IPR036388">
    <property type="entry name" value="WH-like_DNA-bd_sf"/>
</dbReference>
<dbReference type="KEGG" id="aaeo:BJI67_01820"/>
<evidence type="ECO:0000259" key="4">
    <source>
        <dbReference type="PROSITE" id="PS50987"/>
    </source>
</evidence>
<dbReference type="CDD" id="cd00090">
    <property type="entry name" value="HTH_ARSR"/>
    <property type="match status" value="1"/>
</dbReference>
<organism evidence="5 6">
    <name type="scientific">Acidihalobacter aeolianus</name>
    <dbReference type="NCBI Taxonomy" id="2792603"/>
    <lineage>
        <taxon>Bacteria</taxon>
        <taxon>Pseudomonadati</taxon>
        <taxon>Pseudomonadota</taxon>
        <taxon>Gammaproteobacteria</taxon>
        <taxon>Chromatiales</taxon>
        <taxon>Ectothiorhodospiraceae</taxon>
        <taxon>Acidihalobacter</taxon>
    </lineage>
</organism>
<dbReference type="SUPFAM" id="SSF46785">
    <property type="entry name" value="Winged helix' DNA-binding domain"/>
    <property type="match status" value="1"/>
</dbReference>